<comment type="function">
    <text evidence="11">Peptidoglycan polymerase that is essential for cell wall elongation.</text>
</comment>
<dbReference type="Pfam" id="PF01098">
    <property type="entry name" value="FTSW_RODA_SPOVE"/>
    <property type="match status" value="1"/>
</dbReference>
<evidence type="ECO:0000256" key="5">
    <source>
        <dbReference type="ARBA" id="ARBA00022692"/>
    </source>
</evidence>
<dbReference type="GO" id="GO:0008360">
    <property type="term" value="P:regulation of cell shape"/>
    <property type="evidence" value="ECO:0007669"/>
    <property type="project" value="UniProtKB-KW"/>
</dbReference>
<dbReference type="GO" id="GO:0032153">
    <property type="term" value="C:cell division site"/>
    <property type="evidence" value="ECO:0007669"/>
    <property type="project" value="TreeGrafter"/>
</dbReference>
<dbReference type="GO" id="GO:0009252">
    <property type="term" value="P:peptidoglycan biosynthetic process"/>
    <property type="evidence" value="ECO:0007669"/>
    <property type="project" value="UniProtKB-UniRule"/>
</dbReference>
<organism evidence="12 13">
    <name type="scientific">Thauera humireducens</name>
    <dbReference type="NCBI Taxonomy" id="1134435"/>
    <lineage>
        <taxon>Bacteria</taxon>
        <taxon>Pseudomonadati</taxon>
        <taxon>Pseudomonadota</taxon>
        <taxon>Betaproteobacteria</taxon>
        <taxon>Rhodocyclales</taxon>
        <taxon>Zoogloeaceae</taxon>
        <taxon>Thauera</taxon>
    </lineage>
</organism>
<keyword evidence="10 11" id="KW-0961">Cell wall biogenesis/degradation</keyword>
<feature type="transmembrane region" description="Helical" evidence="11">
    <location>
        <begin position="20"/>
        <end position="38"/>
    </location>
</feature>
<dbReference type="GO" id="GO:0015648">
    <property type="term" value="F:lipid-linked peptidoglycan transporter activity"/>
    <property type="evidence" value="ECO:0007669"/>
    <property type="project" value="TreeGrafter"/>
</dbReference>
<dbReference type="InterPro" id="IPR011923">
    <property type="entry name" value="RodA/MrdB"/>
</dbReference>
<comment type="subcellular location">
    <subcellularLocation>
        <location evidence="11">Cell inner membrane</location>
        <topology evidence="11">Multi-pass membrane protein</topology>
    </subcellularLocation>
    <subcellularLocation>
        <location evidence="1">Membrane</location>
        <topology evidence="1">Multi-pass membrane protein</topology>
    </subcellularLocation>
</comment>
<keyword evidence="5 11" id="KW-0812">Transmembrane</keyword>
<dbReference type="GO" id="GO:0008955">
    <property type="term" value="F:peptidoglycan glycosyltransferase activity"/>
    <property type="evidence" value="ECO:0007669"/>
    <property type="project" value="UniProtKB-UniRule"/>
</dbReference>
<evidence type="ECO:0000256" key="11">
    <source>
        <dbReference type="HAMAP-Rule" id="MF_02079"/>
    </source>
</evidence>
<evidence type="ECO:0000256" key="9">
    <source>
        <dbReference type="ARBA" id="ARBA00023136"/>
    </source>
</evidence>
<dbReference type="GO" id="GO:0005886">
    <property type="term" value="C:plasma membrane"/>
    <property type="evidence" value="ECO:0007669"/>
    <property type="project" value="UniProtKB-SubCell"/>
</dbReference>
<evidence type="ECO:0000256" key="4">
    <source>
        <dbReference type="ARBA" id="ARBA00022679"/>
    </source>
</evidence>
<dbReference type="RefSeq" id="WP_004261960.1">
    <property type="nucleotide sequence ID" value="NZ_CP014646.1"/>
</dbReference>
<comment type="pathway">
    <text evidence="11">Cell wall biogenesis; peptidoglycan biosynthesis.</text>
</comment>
<evidence type="ECO:0000256" key="2">
    <source>
        <dbReference type="ARBA" id="ARBA00022475"/>
    </source>
</evidence>
<dbReference type="PROSITE" id="PS00428">
    <property type="entry name" value="FTSW_RODA_SPOVE"/>
    <property type="match status" value="1"/>
</dbReference>
<dbReference type="AlphaFoldDB" id="A0A127K7K9"/>
<dbReference type="InterPro" id="IPR018365">
    <property type="entry name" value="Cell_cycle_FtsW-rel_CS"/>
</dbReference>
<comment type="similarity">
    <text evidence="11">Belongs to the SEDS family. MrdB/RodA subfamily.</text>
</comment>
<feature type="transmembrane region" description="Helical" evidence="11">
    <location>
        <begin position="72"/>
        <end position="93"/>
    </location>
</feature>
<dbReference type="STRING" id="1134435.AC731_013965"/>
<evidence type="ECO:0000313" key="13">
    <source>
        <dbReference type="Proteomes" id="UP000036902"/>
    </source>
</evidence>
<dbReference type="Proteomes" id="UP000036902">
    <property type="component" value="Chromosome"/>
</dbReference>
<feature type="transmembrane region" description="Helical" evidence="11">
    <location>
        <begin position="183"/>
        <end position="202"/>
    </location>
</feature>
<feature type="transmembrane region" description="Helical" evidence="11">
    <location>
        <begin position="350"/>
        <end position="371"/>
    </location>
</feature>
<accession>A0A127K7K9</accession>
<comment type="catalytic activity">
    <reaction evidence="11">
        <text>[GlcNAc-(1-&gt;4)-Mur2Ac(oyl-L-Ala-gamma-D-Glu-L-Lys-D-Ala-D-Ala)](n)-di-trans,octa-cis-undecaprenyl diphosphate + beta-D-GlcNAc-(1-&gt;4)-Mur2Ac(oyl-L-Ala-gamma-D-Glu-L-Lys-D-Ala-D-Ala)-di-trans,octa-cis-undecaprenyl diphosphate = [GlcNAc-(1-&gt;4)-Mur2Ac(oyl-L-Ala-gamma-D-Glu-L-Lys-D-Ala-D-Ala)](n+1)-di-trans,octa-cis-undecaprenyl diphosphate + di-trans,octa-cis-undecaprenyl diphosphate + H(+)</text>
        <dbReference type="Rhea" id="RHEA:23708"/>
        <dbReference type="Rhea" id="RHEA-COMP:9602"/>
        <dbReference type="Rhea" id="RHEA-COMP:9603"/>
        <dbReference type="ChEBI" id="CHEBI:15378"/>
        <dbReference type="ChEBI" id="CHEBI:58405"/>
        <dbReference type="ChEBI" id="CHEBI:60033"/>
        <dbReference type="ChEBI" id="CHEBI:78435"/>
        <dbReference type="EC" id="2.4.99.28"/>
    </reaction>
</comment>
<dbReference type="GO" id="GO:0051301">
    <property type="term" value="P:cell division"/>
    <property type="evidence" value="ECO:0007669"/>
    <property type="project" value="InterPro"/>
</dbReference>
<dbReference type="PANTHER" id="PTHR30474">
    <property type="entry name" value="CELL CYCLE PROTEIN"/>
    <property type="match status" value="1"/>
</dbReference>
<evidence type="ECO:0000256" key="6">
    <source>
        <dbReference type="ARBA" id="ARBA00022960"/>
    </source>
</evidence>
<keyword evidence="11" id="KW-0997">Cell inner membrane</keyword>
<evidence type="ECO:0000256" key="7">
    <source>
        <dbReference type="ARBA" id="ARBA00022984"/>
    </source>
</evidence>
<dbReference type="NCBIfam" id="TIGR02210">
    <property type="entry name" value="rodA_shape"/>
    <property type="match status" value="1"/>
</dbReference>
<keyword evidence="4 11" id="KW-0808">Transferase</keyword>
<dbReference type="UniPathway" id="UPA00219"/>
<evidence type="ECO:0000313" key="12">
    <source>
        <dbReference type="EMBL" id="AMO37939.1"/>
    </source>
</evidence>
<sequence>MSGWRFNPVALLRGFLRPIDPMLLLLLGVLLGYAWVLMQSASPERLDNQLLHFGIALGAMWCMAWLKPSHMLNLALPLYAVGVVLLLGVEFFGEVSKGAQRWLDIGITRIQPSEIMKIAMPLMLAWYFQQREGQTRFVDFLIAGLLLVVPFGLILIQPDLGTSLLVAASGLYVIYFAGLSWKLIVPLVLAAVIGIGSIVAFGDTLCQPEVDWQVLREYQKQRVCTLLDPTRDPLGKGFHIIQSTIAIGSGGVSGKGWMEGTQTHLAFLPERHTDFIFAVLAEEFGLVGAVVLLATYLLLLIRGFTIAAFAPTHASRLLAGAVTMIFFTYAFVNMGMVSGILPVVGVPLPFVSYGGTALVTLCLGIGILMSIQRSRIAARSS</sequence>
<dbReference type="HAMAP" id="MF_02079">
    <property type="entry name" value="PGT_RodA"/>
    <property type="match status" value="1"/>
</dbReference>
<gene>
    <name evidence="11" type="primary">mrdB</name>
    <name evidence="11" type="synonym">rodA</name>
    <name evidence="12" type="ORF">AC731_013965</name>
</gene>
<evidence type="ECO:0000256" key="3">
    <source>
        <dbReference type="ARBA" id="ARBA00022676"/>
    </source>
</evidence>
<feature type="transmembrane region" description="Helical" evidence="11">
    <location>
        <begin position="317"/>
        <end position="344"/>
    </location>
</feature>
<feature type="transmembrane region" description="Helical" evidence="11">
    <location>
        <begin position="162"/>
        <end position="178"/>
    </location>
</feature>
<reference evidence="13" key="1">
    <citation type="submission" date="2016-03" db="EMBL/GenBank/DDBJ databases">
        <authorList>
            <person name="Ma C."/>
            <person name="Zhou S."/>
            <person name="Yang G."/>
        </authorList>
    </citation>
    <scope>NUCLEOTIDE SEQUENCE [LARGE SCALE GENOMIC DNA]</scope>
    <source>
        <strain evidence="13">SgZ-1</strain>
    </source>
</reference>
<proteinExistence type="inferred from homology"/>
<dbReference type="EC" id="2.4.99.28" evidence="11"/>
<keyword evidence="9 11" id="KW-0472">Membrane</keyword>
<dbReference type="GO" id="GO:0071555">
    <property type="term" value="P:cell wall organization"/>
    <property type="evidence" value="ECO:0007669"/>
    <property type="project" value="UniProtKB-KW"/>
</dbReference>
<keyword evidence="8 11" id="KW-1133">Transmembrane helix</keyword>
<evidence type="ECO:0000256" key="10">
    <source>
        <dbReference type="ARBA" id="ARBA00023316"/>
    </source>
</evidence>
<dbReference type="InterPro" id="IPR001182">
    <property type="entry name" value="FtsW/RodA"/>
</dbReference>
<feature type="transmembrane region" description="Helical" evidence="11">
    <location>
        <begin position="50"/>
        <end position="66"/>
    </location>
</feature>
<protein>
    <recommendedName>
        <fullName evidence="11">Peptidoglycan glycosyltransferase MrdB</fullName>
        <shortName evidence="11">PGT</shortName>
        <ecNumber evidence="11">2.4.99.28</ecNumber>
    </recommendedName>
    <alternativeName>
        <fullName evidence="11">Cell elongation protein RodA</fullName>
    </alternativeName>
    <alternativeName>
        <fullName evidence="11">Cell wall polymerase</fullName>
    </alternativeName>
    <alternativeName>
        <fullName evidence="11">Peptidoglycan polymerase</fullName>
        <shortName evidence="11">PG polymerase</shortName>
    </alternativeName>
</protein>
<keyword evidence="7 11" id="KW-0573">Peptidoglycan synthesis</keyword>
<keyword evidence="3 11" id="KW-0328">Glycosyltransferase</keyword>
<dbReference type="KEGG" id="thu:AC731_013965"/>
<dbReference type="PANTHER" id="PTHR30474:SF1">
    <property type="entry name" value="PEPTIDOGLYCAN GLYCOSYLTRANSFERASE MRDB"/>
    <property type="match status" value="1"/>
</dbReference>
<feature type="transmembrane region" description="Helical" evidence="11">
    <location>
        <begin position="137"/>
        <end position="156"/>
    </location>
</feature>
<name>A0A127K7K9_9RHOO</name>
<keyword evidence="2 11" id="KW-1003">Cell membrane</keyword>
<evidence type="ECO:0000256" key="8">
    <source>
        <dbReference type="ARBA" id="ARBA00022989"/>
    </source>
</evidence>
<keyword evidence="13" id="KW-1185">Reference proteome</keyword>
<feature type="transmembrane region" description="Helical" evidence="11">
    <location>
        <begin position="284"/>
        <end position="310"/>
    </location>
</feature>
<dbReference type="EMBL" id="CP014646">
    <property type="protein sequence ID" value="AMO37939.1"/>
    <property type="molecule type" value="Genomic_DNA"/>
</dbReference>
<evidence type="ECO:0000256" key="1">
    <source>
        <dbReference type="ARBA" id="ARBA00004141"/>
    </source>
</evidence>
<keyword evidence="6 11" id="KW-0133">Cell shape</keyword>